<protein>
    <recommendedName>
        <fullName evidence="3">long-chain-fatty-acid--CoA ligase</fullName>
        <ecNumber evidence="3">6.2.1.3</ecNumber>
    </recommendedName>
</protein>
<dbReference type="Gene3D" id="3.40.50.12780">
    <property type="entry name" value="N-terminal domain of ligase-like"/>
    <property type="match status" value="2"/>
</dbReference>
<dbReference type="SUPFAM" id="SSF56801">
    <property type="entry name" value="Acetyl-CoA synthetase-like"/>
    <property type="match status" value="1"/>
</dbReference>
<evidence type="ECO:0000313" key="7">
    <source>
        <dbReference type="WBParaSite" id="SCUD_0001217101-mRNA-1"/>
    </source>
</evidence>
<keyword evidence="2" id="KW-0443">Lipid metabolism</keyword>
<reference evidence="7" key="1">
    <citation type="submission" date="2016-06" db="UniProtKB">
        <authorList>
            <consortium name="WormBaseParasite"/>
        </authorList>
    </citation>
    <scope>IDENTIFICATION</scope>
</reference>
<evidence type="ECO:0000256" key="3">
    <source>
        <dbReference type="ARBA" id="ARBA00026121"/>
    </source>
</evidence>
<organism evidence="7">
    <name type="scientific">Schistosoma curassoni</name>
    <dbReference type="NCBI Taxonomy" id="6186"/>
    <lineage>
        <taxon>Eukaryota</taxon>
        <taxon>Metazoa</taxon>
        <taxon>Spiralia</taxon>
        <taxon>Lophotrochozoa</taxon>
        <taxon>Platyhelminthes</taxon>
        <taxon>Trematoda</taxon>
        <taxon>Digenea</taxon>
        <taxon>Strigeidida</taxon>
        <taxon>Schistosomatoidea</taxon>
        <taxon>Schistosomatidae</taxon>
        <taxon>Schistosoma</taxon>
    </lineage>
</organism>
<keyword evidence="2" id="KW-0276">Fatty acid metabolism</keyword>
<dbReference type="EC" id="6.2.1.3" evidence="3"/>
<dbReference type="WBParaSite" id="SCUD_0001217101-mRNA-1">
    <property type="protein sequence ID" value="SCUD_0001217101-mRNA-1"/>
    <property type="gene ID" value="SCUD_0001217101"/>
</dbReference>
<evidence type="ECO:0000313" key="6">
    <source>
        <dbReference type="Proteomes" id="UP000279833"/>
    </source>
</evidence>
<keyword evidence="1" id="KW-0436">Ligase</keyword>
<proteinExistence type="predicted"/>
<dbReference type="Pfam" id="PF00501">
    <property type="entry name" value="AMP-binding"/>
    <property type="match status" value="1"/>
</dbReference>
<keyword evidence="6" id="KW-1185">Reference proteome</keyword>
<dbReference type="GO" id="GO:0005783">
    <property type="term" value="C:endoplasmic reticulum"/>
    <property type="evidence" value="ECO:0007669"/>
    <property type="project" value="TreeGrafter"/>
</dbReference>
<sequence length="321" mass="36283">MRQSFSSPIKWITYEEVYEKIQQFGSALTTLMEEISMINFIGIYGKNSPKWVIAQLAGAAYSFVTVPLYSTFGDEAIVHVINETELKIIVCDTISQACHLNKINPHKLKVFIIMEPDNTFESFRKEWSDKVRLFTFEETLEKGCTNRLPEKVPDDNDLCMILYTSGSLGLPKGVMITNKAYLNAAKLTISLAEENMLAMFSGGRIGFLTDGIESLFDDFRDFKPTFFCSVPRLLVRLYMNFSKKVHSKPIIRKVSEAYGSTETLGLVCSTMFEDIDAYHVGAISPGVQIKLIDVPEMGIFVSKDQMGEVTFCYISLKIFEC</sequence>
<dbReference type="EMBL" id="UZAK01034923">
    <property type="protein sequence ID" value="VDP47712.1"/>
    <property type="molecule type" value="Genomic_DNA"/>
</dbReference>
<dbReference type="PANTHER" id="PTHR43272:SF107">
    <property type="entry name" value="LONG-CHAIN-FATTY-ACID--COA LIGASE 5"/>
    <property type="match status" value="1"/>
</dbReference>
<dbReference type="GO" id="GO:0004467">
    <property type="term" value="F:long-chain fatty acid-CoA ligase activity"/>
    <property type="evidence" value="ECO:0007669"/>
    <property type="project" value="UniProtKB-EC"/>
</dbReference>
<evidence type="ECO:0000256" key="1">
    <source>
        <dbReference type="ARBA" id="ARBA00022598"/>
    </source>
</evidence>
<evidence type="ECO:0000256" key="2">
    <source>
        <dbReference type="ARBA" id="ARBA00022832"/>
    </source>
</evidence>
<feature type="domain" description="AMP-dependent synthetase/ligase" evidence="4">
    <location>
        <begin position="9"/>
        <end position="240"/>
    </location>
</feature>
<dbReference type="GO" id="GO:0016020">
    <property type="term" value="C:membrane"/>
    <property type="evidence" value="ECO:0007669"/>
    <property type="project" value="TreeGrafter"/>
</dbReference>
<dbReference type="InterPro" id="IPR042099">
    <property type="entry name" value="ANL_N_sf"/>
</dbReference>
<reference evidence="5 6" key="2">
    <citation type="submission" date="2018-11" db="EMBL/GenBank/DDBJ databases">
        <authorList>
            <consortium name="Pathogen Informatics"/>
        </authorList>
    </citation>
    <scope>NUCLEOTIDE SEQUENCE [LARGE SCALE GENOMIC DNA]</scope>
    <source>
        <strain evidence="5">Dakar</strain>
        <strain evidence="6">Dakar, Senegal</strain>
    </source>
</reference>
<dbReference type="GO" id="GO:0005524">
    <property type="term" value="F:ATP binding"/>
    <property type="evidence" value="ECO:0007669"/>
    <property type="project" value="UniProtKB-KW"/>
</dbReference>
<dbReference type="PANTHER" id="PTHR43272">
    <property type="entry name" value="LONG-CHAIN-FATTY-ACID--COA LIGASE"/>
    <property type="match status" value="1"/>
</dbReference>
<dbReference type="Proteomes" id="UP000279833">
    <property type="component" value="Unassembled WGS sequence"/>
</dbReference>
<evidence type="ECO:0000259" key="4">
    <source>
        <dbReference type="Pfam" id="PF00501"/>
    </source>
</evidence>
<gene>
    <name evidence="5" type="ORF">SCUD_LOCUS12168</name>
</gene>
<dbReference type="InterPro" id="IPR000873">
    <property type="entry name" value="AMP-dep_synth/lig_dom"/>
</dbReference>
<accession>A0A183KAY0</accession>
<name>A0A183KAY0_9TREM</name>
<dbReference type="AlphaFoldDB" id="A0A183KAY0"/>
<dbReference type="STRING" id="6186.A0A183KAY0"/>
<evidence type="ECO:0000313" key="5">
    <source>
        <dbReference type="EMBL" id="VDP47712.1"/>
    </source>
</evidence>